<evidence type="ECO:0000256" key="5">
    <source>
        <dbReference type="ARBA" id="ARBA00022825"/>
    </source>
</evidence>
<evidence type="ECO:0000256" key="2">
    <source>
        <dbReference type="ARBA" id="ARBA00022525"/>
    </source>
</evidence>
<dbReference type="CDD" id="cd00190">
    <property type="entry name" value="Tryp_SPc"/>
    <property type="match status" value="1"/>
</dbReference>
<dbReference type="PROSITE" id="PS00135">
    <property type="entry name" value="TRYPSIN_SER"/>
    <property type="match status" value="1"/>
</dbReference>
<dbReference type="InterPro" id="IPR001314">
    <property type="entry name" value="Peptidase_S1A"/>
</dbReference>
<dbReference type="Pfam" id="PF00089">
    <property type="entry name" value="Trypsin"/>
    <property type="match status" value="1"/>
</dbReference>
<evidence type="ECO:0000259" key="8">
    <source>
        <dbReference type="PROSITE" id="PS50240"/>
    </source>
</evidence>
<evidence type="ECO:0000256" key="7">
    <source>
        <dbReference type="RuleBase" id="RU363034"/>
    </source>
</evidence>
<dbReference type="SMART" id="SM00020">
    <property type="entry name" value="Tryp_SPc"/>
    <property type="match status" value="1"/>
</dbReference>
<dbReference type="InterPro" id="IPR033116">
    <property type="entry name" value="TRYPSIN_SER"/>
</dbReference>
<dbReference type="Proteomes" id="UP001181693">
    <property type="component" value="Unassembled WGS sequence"/>
</dbReference>
<dbReference type="InterPro" id="IPR018114">
    <property type="entry name" value="TRYPSIN_HIS"/>
</dbReference>
<comment type="caution">
    <text evidence="9">The sequence shown here is derived from an EMBL/GenBank/DDBJ whole genome shotgun (WGS) entry which is preliminary data.</text>
</comment>
<dbReference type="FunFam" id="2.40.10.10:FF:000015">
    <property type="entry name" value="Atrial natriuretic peptide-converting enzyme"/>
    <property type="match status" value="1"/>
</dbReference>
<accession>A0AAV3AF35</accession>
<protein>
    <recommendedName>
        <fullName evidence="8">Peptidase S1 domain-containing protein</fullName>
    </recommendedName>
</protein>
<dbReference type="InterPro" id="IPR043504">
    <property type="entry name" value="Peptidase_S1_PA_chymotrypsin"/>
</dbReference>
<evidence type="ECO:0000256" key="3">
    <source>
        <dbReference type="ARBA" id="ARBA00022670"/>
    </source>
</evidence>
<dbReference type="InterPro" id="IPR050127">
    <property type="entry name" value="Serine_Proteases_S1"/>
</dbReference>
<keyword evidence="6" id="KW-1015">Disulfide bond</keyword>
<comment type="subcellular location">
    <subcellularLocation>
        <location evidence="1">Secreted</location>
    </subcellularLocation>
</comment>
<evidence type="ECO:0000256" key="1">
    <source>
        <dbReference type="ARBA" id="ARBA00004613"/>
    </source>
</evidence>
<dbReference type="SUPFAM" id="SSF50494">
    <property type="entry name" value="Trypsin-like serine proteases"/>
    <property type="match status" value="1"/>
</dbReference>
<evidence type="ECO:0000256" key="4">
    <source>
        <dbReference type="ARBA" id="ARBA00022801"/>
    </source>
</evidence>
<keyword evidence="10" id="KW-1185">Reference proteome</keyword>
<proteinExistence type="predicted"/>
<keyword evidence="5 7" id="KW-0720">Serine protease</keyword>
<evidence type="ECO:0000313" key="10">
    <source>
        <dbReference type="Proteomes" id="UP001181693"/>
    </source>
</evidence>
<sequence length="269" mass="29730">MFEVSLPETGSCALLLLFKHICGKPQFSRSKLARIARGNTAKRGISPWIAMFSSTWSGRPFCGGSLIGNKWVITAAHCLHNEVTPEETRKHRSLKQDDSEQIFQAKNLFLHPNYNSSTFQNDIALVELSQQAFLNNYVMPVCIPEVEIQPEDFVVVSGWGKQFLQKQPEALMEIEIPVVPHELCKVGYAKMGRLLTDDMICAGLREGGKDACSGDSGGPMVSFSQSKNSWYLAGTVSWGVGCGDSDSYGVYSNVYKNLGWIKTTSGVKY</sequence>
<dbReference type="InterPro" id="IPR009003">
    <property type="entry name" value="Peptidase_S1_PA"/>
</dbReference>
<dbReference type="PROSITE" id="PS50240">
    <property type="entry name" value="TRYPSIN_DOM"/>
    <property type="match status" value="1"/>
</dbReference>
<keyword evidence="3 7" id="KW-0645">Protease</keyword>
<evidence type="ECO:0000256" key="6">
    <source>
        <dbReference type="ARBA" id="ARBA00023157"/>
    </source>
</evidence>
<dbReference type="GO" id="GO:0005615">
    <property type="term" value="C:extracellular space"/>
    <property type="evidence" value="ECO:0007669"/>
    <property type="project" value="TreeGrafter"/>
</dbReference>
<dbReference type="PANTHER" id="PTHR24264:SF65">
    <property type="entry name" value="SRCR DOMAIN-CONTAINING PROTEIN"/>
    <property type="match status" value="1"/>
</dbReference>
<dbReference type="GO" id="GO:0006508">
    <property type="term" value="P:proteolysis"/>
    <property type="evidence" value="ECO:0007669"/>
    <property type="project" value="UniProtKB-KW"/>
</dbReference>
<organism evidence="9 10">
    <name type="scientific">Pyxicephalus adspersus</name>
    <name type="common">African bullfrog</name>
    <dbReference type="NCBI Taxonomy" id="30357"/>
    <lineage>
        <taxon>Eukaryota</taxon>
        <taxon>Metazoa</taxon>
        <taxon>Chordata</taxon>
        <taxon>Craniata</taxon>
        <taxon>Vertebrata</taxon>
        <taxon>Euteleostomi</taxon>
        <taxon>Amphibia</taxon>
        <taxon>Batrachia</taxon>
        <taxon>Anura</taxon>
        <taxon>Neobatrachia</taxon>
        <taxon>Ranoidea</taxon>
        <taxon>Pyxicephalidae</taxon>
        <taxon>Pyxicephalinae</taxon>
        <taxon>Pyxicephalus</taxon>
    </lineage>
</organism>
<dbReference type="PROSITE" id="PS00134">
    <property type="entry name" value="TRYPSIN_HIS"/>
    <property type="match status" value="1"/>
</dbReference>
<gene>
    <name evidence="9" type="ORF">GDO54_010558</name>
</gene>
<dbReference type="PRINTS" id="PR00722">
    <property type="entry name" value="CHYMOTRYPSIN"/>
</dbReference>
<dbReference type="EMBL" id="DYDO01000004">
    <property type="protein sequence ID" value="DBA26275.1"/>
    <property type="molecule type" value="Genomic_DNA"/>
</dbReference>
<keyword evidence="2" id="KW-0964">Secreted</keyword>
<dbReference type="AlphaFoldDB" id="A0AAV3AF35"/>
<evidence type="ECO:0000313" key="9">
    <source>
        <dbReference type="EMBL" id="DBA26275.1"/>
    </source>
</evidence>
<name>A0AAV3AF35_PYXAD</name>
<keyword evidence="4 7" id="KW-0378">Hydrolase</keyword>
<dbReference type="PANTHER" id="PTHR24264">
    <property type="entry name" value="TRYPSIN-RELATED"/>
    <property type="match status" value="1"/>
</dbReference>
<feature type="domain" description="Peptidase S1" evidence="8">
    <location>
        <begin position="35"/>
        <end position="266"/>
    </location>
</feature>
<dbReference type="InterPro" id="IPR001254">
    <property type="entry name" value="Trypsin_dom"/>
</dbReference>
<dbReference type="Gene3D" id="2.40.10.10">
    <property type="entry name" value="Trypsin-like serine proteases"/>
    <property type="match status" value="1"/>
</dbReference>
<reference evidence="9" key="1">
    <citation type="thesis" date="2020" institute="ProQuest LLC" country="789 East Eisenhower Parkway, Ann Arbor, MI, USA">
        <title>Comparative Genomics and Chromosome Evolution.</title>
        <authorList>
            <person name="Mudd A.B."/>
        </authorList>
    </citation>
    <scope>NUCLEOTIDE SEQUENCE</scope>
    <source>
        <strain evidence="9">1538</strain>
        <tissue evidence="9">Blood</tissue>
    </source>
</reference>
<dbReference type="GO" id="GO:0004252">
    <property type="term" value="F:serine-type endopeptidase activity"/>
    <property type="evidence" value="ECO:0007669"/>
    <property type="project" value="InterPro"/>
</dbReference>